<dbReference type="CDD" id="cd13671">
    <property type="entry name" value="PBP2_TRAP_SBP_like_3"/>
    <property type="match status" value="1"/>
</dbReference>
<gene>
    <name evidence="5" type="ORF">KIN_31580</name>
</gene>
<name>A0A6N6JIY7_9RHOB</name>
<proteinExistence type="predicted"/>
<evidence type="ECO:0000256" key="1">
    <source>
        <dbReference type="ARBA" id="ARBA00004418"/>
    </source>
</evidence>
<keyword evidence="6" id="KW-1185">Reference proteome</keyword>
<dbReference type="GO" id="GO:0030288">
    <property type="term" value="C:outer membrane-bounded periplasmic space"/>
    <property type="evidence" value="ECO:0007669"/>
    <property type="project" value="InterPro"/>
</dbReference>
<dbReference type="PANTHER" id="PTHR33376:SF2">
    <property type="entry name" value="DICARBOXYLATE-BINDING PERIPLASMIC PROTEIN"/>
    <property type="match status" value="1"/>
</dbReference>
<dbReference type="NCBIfam" id="NF037995">
    <property type="entry name" value="TRAP_S1"/>
    <property type="match status" value="1"/>
</dbReference>
<dbReference type="PANTHER" id="PTHR33376">
    <property type="match status" value="1"/>
</dbReference>
<dbReference type="InterPro" id="IPR004682">
    <property type="entry name" value="TRAP_DctP"/>
</dbReference>
<comment type="caution">
    <text evidence="5">The sequence shown here is derived from an EMBL/GenBank/DDBJ whole genome shotgun (WGS) entry which is preliminary data.</text>
</comment>
<protein>
    <submittedName>
        <fullName evidence="5">C4-dicarboxylate ABC transporter</fullName>
    </submittedName>
</protein>
<accession>A0A6N6JIY7</accession>
<dbReference type="InterPro" id="IPR018389">
    <property type="entry name" value="DctP_fam"/>
</dbReference>
<dbReference type="NCBIfam" id="TIGR00787">
    <property type="entry name" value="dctP"/>
    <property type="match status" value="1"/>
</dbReference>
<dbReference type="InterPro" id="IPR038404">
    <property type="entry name" value="TRAP_DctP_sf"/>
</dbReference>
<dbReference type="EMBL" id="BLJE01000003">
    <property type="protein sequence ID" value="GFE66084.1"/>
    <property type="molecule type" value="Genomic_DNA"/>
</dbReference>
<dbReference type="RefSeq" id="WP_159808760.1">
    <property type="nucleotide sequence ID" value="NZ_BLJE01000003.1"/>
</dbReference>
<evidence type="ECO:0000313" key="6">
    <source>
        <dbReference type="Proteomes" id="UP000436822"/>
    </source>
</evidence>
<sequence>MRSVLKTCRAIGLGTAVMASGVLALSSVGPAVAKDSMRGWNIHVEDYPVSHGVEQFLKDVSQQADGRVGGKIFHGGVLGSQPDAIEQVRLGAIDFGVFSLGPMGQVVPETNVVSLQFIFKSMDQMYRLMDGEAGAAIDGDLQNKGLVALGWYDAGARSFYNSIKPINTPADLGGMKVRVMNNDLFVVMIESMGGNATPMAFAEVFQSLKTGVVDGAENNPPSYESTNHFEVAKYYSLSEHLIIPECLCMSKKTWDTLSADDQAIVKAAGKASAEYQRELWRARETQSMDAVKAGGTVVNTIADKAPFQDAMSSVYDKFLDENPDLTELVDLIREAD</sequence>
<comment type="subcellular location">
    <subcellularLocation>
        <location evidence="1">Periplasm</location>
    </subcellularLocation>
</comment>
<dbReference type="GO" id="GO:0030246">
    <property type="term" value="F:carbohydrate binding"/>
    <property type="evidence" value="ECO:0007669"/>
    <property type="project" value="TreeGrafter"/>
</dbReference>
<keyword evidence="2 4" id="KW-0732">Signal</keyword>
<evidence type="ECO:0000313" key="5">
    <source>
        <dbReference type="EMBL" id="GFE66084.1"/>
    </source>
</evidence>
<evidence type="ECO:0000256" key="4">
    <source>
        <dbReference type="SAM" id="SignalP"/>
    </source>
</evidence>
<evidence type="ECO:0000256" key="3">
    <source>
        <dbReference type="ARBA" id="ARBA00022764"/>
    </source>
</evidence>
<feature type="signal peptide" evidence="4">
    <location>
        <begin position="1"/>
        <end position="33"/>
    </location>
</feature>
<reference evidence="5 6" key="1">
    <citation type="submission" date="2019-12" db="EMBL/GenBank/DDBJ databases">
        <title>Litoreibacter badius sp. nov., a novel bacteriochlorophyll a-containing bacterium in the genus Litoreibacter.</title>
        <authorList>
            <person name="Kanamuro M."/>
            <person name="Takabe Y."/>
            <person name="Mori K."/>
            <person name="Takaichi S."/>
            <person name="Hanada S."/>
        </authorList>
    </citation>
    <scope>NUCLEOTIDE SEQUENCE [LARGE SCALE GENOMIC DNA]</scope>
    <source>
        <strain evidence="5 6">K6</strain>
    </source>
</reference>
<dbReference type="PIRSF" id="PIRSF006470">
    <property type="entry name" value="DctB"/>
    <property type="match status" value="1"/>
</dbReference>
<dbReference type="OrthoDB" id="8673861at2"/>
<organism evidence="5 6">
    <name type="scientific">Litoreibacter roseus</name>
    <dbReference type="NCBI Taxonomy" id="2601869"/>
    <lineage>
        <taxon>Bacteria</taxon>
        <taxon>Pseudomonadati</taxon>
        <taxon>Pseudomonadota</taxon>
        <taxon>Alphaproteobacteria</taxon>
        <taxon>Rhodobacterales</taxon>
        <taxon>Roseobacteraceae</taxon>
        <taxon>Litoreibacter</taxon>
    </lineage>
</organism>
<dbReference type="Pfam" id="PF03480">
    <property type="entry name" value="DctP"/>
    <property type="match status" value="1"/>
</dbReference>
<evidence type="ECO:0000256" key="2">
    <source>
        <dbReference type="ARBA" id="ARBA00022729"/>
    </source>
</evidence>
<feature type="chain" id="PRO_5026905650" evidence="4">
    <location>
        <begin position="34"/>
        <end position="336"/>
    </location>
</feature>
<dbReference type="Proteomes" id="UP000436822">
    <property type="component" value="Unassembled WGS sequence"/>
</dbReference>
<keyword evidence="3" id="KW-0574">Periplasm</keyword>
<dbReference type="Gene3D" id="3.40.190.170">
    <property type="entry name" value="Bacterial extracellular solute-binding protein, family 7"/>
    <property type="match status" value="1"/>
</dbReference>
<dbReference type="AlphaFoldDB" id="A0A6N6JIY7"/>
<dbReference type="GO" id="GO:0055085">
    <property type="term" value="P:transmembrane transport"/>
    <property type="evidence" value="ECO:0007669"/>
    <property type="project" value="InterPro"/>
</dbReference>